<evidence type="ECO:0000259" key="7">
    <source>
        <dbReference type="Pfam" id="PF00884"/>
    </source>
</evidence>
<dbReference type="Gene3D" id="3.40.720.10">
    <property type="entry name" value="Alkaline Phosphatase, subunit A"/>
    <property type="match status" value="1"/>
</dbReference>
<keyword evidence="9" id="KW-1185">Reference proteome</keyword>
<evidence type="ECO:0000256" key="3">
    <source>
        <dbReference type="ARBA" id="ARBA00022723"/>
    </source>
</evidence>
<evidence type="ECO:0000256" key="5">
    <source>
        <dbReference type="ARBA" id="ARBA00022801"/>
    </source>
</evidence>
<dbReference type="PANTHER" id="PTHR42693">
    <property type="entry name" value="ARYLSULFATASE FAMILY MEMBER"/>
    <property type="match status" value="1"/>
</dbReference>
<dbReference type="Gene3D" id="3.30.1120.10">
    <property type="match status" value="1"/>
</dbReference>
<name>A0AAU9DAU2_9BACT</name>
<dbReference type="GO" id="GO:0046872">
    <property type="term" value="F:metal ion binding"/>
    <property type="evidence" value="ECO:0007669"/>
    <property type="project" value="UniProtKB-KW"/>
</dbReference>
<keyword evidence="4" id="KW-0732">Signal</keyword>
<evidence type="ECO:0000256" key="6">
    <source>
        <dbReference type="ARBA" id="ARBA00022837"/>
    </source>
</evidence>
<evidence type="ECO:0000313" key="9">
    <source>
        <dbReference type="Proteomes" id="UP001348817"/>
    </source>
</evidence>
<dbReference type="InterPro" id="IPR017850">
    <property type="entry name" value="Alkaline_phosphatase_core_sf"/>
</dbReference>
<evidence type="ECO:0000313" key="8">
    <source>
        <dbReference type="EMBL" id="BDD09465.1"/>
    </source>
</evidence>
<dbReference type="EMBL" id="AP025314">
    <property type="protein sequence ID" value="BDD09465.1"/>
    <property type="molecule type" value="Genomic_DNA"/>
</dbReference>
<dbReference type="InterPro" id="IPR050738">
    <property type="entry name" value="Sulfatase"/>
</dbReference>
<dbReference type="SUPFAM" id="SSF53649">
    <property type="entry name" value="Alkaline phosphatase-like"/>
    <property type="match status" value="1"/>
</dbReference>
<keyword evidence="6" id="KW-0106">Calcium</keyword>
<dbReference type="KEGG" id="fax:FUAX_18970"/>
<comment type="cofactor">
    <cofactor evidence="1">
        <name>Ca(2+)</name>
        <dbReference type="ChEBI" id="CHEBI:29108"/>
    </cofactor>
</comment>
<dbReference type="GO" id="GO:0004065">
    <property type="term" value="F:arylsulfatase activity"/>
    <property type="evidence" value="ECO:0007669"/>
    <property type="project" value="TreeGrafter"/>
</dbReference>
<sequence>MSDFYKDRSSHCSGLRSWGLGLVAGLTAWSCAGTKPKRQASENRKPNVVLFYVDDMGWSDLSSSGNDFYESPAIDSLRAKSVNFTNAYSNCTVCSPSRASLLTGKYTARLRVTDWIPGHRFPFAKMASPDWTKQLKLSEQTLAEVLKGEGYVTASFGKWHLGETESLFPEQQGFDINIGGNAKGHPKSYFSPYHNPQIENGPAGEYLTDRLAKEVSKFIEANKDTAFFAYMPFYQVHTPLKAKKELEEYFSKKETVSGRWTNVTYAAMVKSTDEAVEKVMETLRKKKLLENTLVIFASDNGGLVRTIKGAKITSNYPLRAGKGSMYEGGVRVPMFMYWKGRLPEGKTINEPVMGMDIFPTVLGALGLAPSSENIDGENLLPLLEGDSLGRDAVFFHYPHYHPGGAVPYSAVRQGDWKLIHVIEENRYELYNLKEDLAESDDLSATETRRVASMRRTLDAWRTKVGAQMPVKNPDFDAGKSRHPYYAQPAKTFALRK</sequence>
<dbReference type="PANTHER" id="PTHR42693:SF42">
    <property type="entry name" value="ARYLSULFATASE G"/>
    <property type="match status" value="1"/>
</dbReference>
<proteinExistence type="inferred from homology"/>
<protein>
    <submittedName>
        <fullName evidence="8">Sulfatase</fullName>
    </submittedName>
</protein>
<evidence type="ECO:0000256" key="4">
    <source>
        <dbReference type="ARBA" id="ARBA00022729"/>
    </source>
</evidence>
<reference evidence="8 9" key="1">
    <citation type="submission" date="2021-12" db="EMBL/GenBank/DDBJ databases">
        <title>Genome sequencing of bacteria with rrn-lacking chromosome and rrn-plasmid.</title>
        <authorList>
            <person name="Anda M."/>
            <person name="Iwasaki W."/>
        </authorList>
    </citation>
    <scope>NUCLEOTIDE SEQUENCE [LARGE SCALE GENOMIC DNA]</scope>
    <source>
        <strain evidence="8 9">DSM 100852</strain>
    </source>
</reference>
<evidence type="ECO:0000256" key="1">
    <source>
        <dbReference type="ARBA" id="ARBA00001913"/>
    </source>
</evidence>
<keyword evidence="5" id="KW-0378">Hydrolase</keyword>
<organism evidence="8 9">
    <name type="scientific">Fulvitalea axinellae</name>
    <dbReference type="NCBI Taxonomy" id="1182444"/>
    <lineage>
        <taxon>Bacteria</taxon>
        <taxon>Pseudomonadati</taxon>
        <taxon>Bacteroidota</taxon>
        <taxon>Cytophagia</taxon>
        <taxon>Cytophagales</taxon>
        <taxon>Persicobacteraceae</taxon>
        <taxon>Fulvitalea</taxon>
    </lineage>
</organism>
<keyword evidence="3" id="KW-0479">Metal-binding</keyword>
<dbReference type="Proteomes" id="UP001348817">
    <property type="component" value="Chromosome"/>
</dbReference>
<dbReference type="AlphaFoldDB" id="A0AAU9DAU2"/>
<dbReference type="RefSeq" id="WP_338394664.1">
    <property type="nucleotide sequence ID" value="NZ_AP025314.1"/>
</dbReference>
<accession>A0AAU9DAU2</accession>
<dbReference type="InterPro" id="IPR000917">
    <property type="entry name" value="Sulfatase_N"/>
</dbReference>
<comment type="similarity">
    <text evidence="2">Belongs to the sulfatase family.</text>
</comment>
<evidence type="ECO:0000256" key="2">
    <source>
        <dbReference type="ARBA" id="ARBA00008779"/>
    </source>
</evidence>
<feature type="domain" description="Sulfatase N-terminal" evidence="7">
    <location>
        <begin position="46"/>
        <end position="366"/>
    </location>
</feature>
<dbReference type="CDD" id="cd16144">
    <property type="entry name" value="ARS_like"/>
    <property type="match status" value="1"/>
</dbReference>
<gene>
    <name evidence="8" type="ORF">FUAX_18970</name>
</gene>
<dbReference type="Pfam" id="PF00884">
    <property type="entry name" value="Sulfatase"/>
    <property type="match status" value="1"/>
</dbReference>